<keyword evidence="1" id="KW-0175">Coiled coil</keyword>
<dbReference type="AlphaFoldDB" id="A0A1F4USD4"/>
<dbReference type="STRING" id="1802617.A2886_03310"/>
<name>A0A1F4USD4_UNCKA</name>
<reference evidence="2 3" key="1">
    <citation type="journal article" date="2016" name="Nat. Commun.">
        <title>Thousands of microbial genomes shed light on interconnected biogeochemical processes in an aquifer system.</title>
        <authorList>
            <person name="Anantharaman K."/>
            <person name="Brown C.T."/>
            <person name="Hug L.A."/>
            <person name="Sharon I."/>
            <person name="Castelle C.J."/>
            <person name="Probst A.J."/>
            <person name="Thomas B.C."/>
            <person name="Singh A."/>
            <person name="Wilkins M.J."/>
            <person name="Karaoz U."/>
            <person name="Brodie E.L."/>
            <person name="Williams K.H."/>
            <person name="Hubbard S.S."/>
            <person name="Banfield J.F."/>
        </authorList>
    </citation>
    <scope>NUCLEOTIDE SEQUENCE [LARGE SCALE GENOMIC DNA]</scope>
</reference>
<feature type="coiled-coil region" evidence="1">
    <location>
        <begin position="246"/>
        <end position="273"/>
    </location>
</feature>
<accession>A0A1F4USD4</accession>
<comment type="caution">
    <text evidence="2">The sequence shown here is derived from an EMBL/GenBank/DDBJ whole genome shotgun (WGS) entry which is preliminary data.</text>
</comment>
<dbReference type="EMBL" id="MEVA01000002">
    <property type="protein sequence ID" value="OGC47864.1"/>
    <property type="molecule type" value="Genomic_DNA"/>
</dbReference>
<proteinExistence type="predicted"/>
<protein>
    <submittedName>
        <fullName evidence="2">Uncharacterized protein</fullName>
    </submittedName>
</protein>
<organism evidence="2 3">
    <name type="scientific">candidate division WWE3 bacterium RIFCSPHIGHO2_01_FULL_42_13</name>
    <dbReference type="NCBI Taxonomy" id="1802617"/>
    <lineage>
        <taxon>Bacteria</taxon>
        <taxon>Katanobacteria</taxon>
    </lineage>
</organism>
<gene>
    <name evidence="2" type="ORF">A2886_03310</name>
</gene>
<evidence type="ECO:0000313" key="2">
    <source>
        <dbReference type="EMBL" id="OGC47864.1"/>
    </source>
</evidence>
<sequence>MRKVLIFLPTATLIIIFTLFLGPISFAQNSAFSDLADERNLNREILSTTGLTLADYFSSKEEFMALRSLYNESFGTRKTELAAQMLGKAKDVLMAKLGATSTYLGNLYVRVVETGRATETNLTAFNKVKSDFNASIAGFETKIGEAETLADLSAVSIEINVAIQTAVGGSRQLLTTLTVARGESMVERIEERAVVILEHINASADRGGNVAQVQQTYNAAMLSSEAAKETYAAINADTTSTADSLKSKLQRANQSLRNTYEGLNDVLKDLKVLYSQSPWQIDESKFER</sequence>
<dbReference type="Proteomes" id="UP000176608">
    <property type="component" value="Unassembled WGS sequence"/>
</dbReference>
<evidence type="ECO:0000256" key="1">
    <source>
        <dbReference type="SAM" id="Coils"/>
    </source>
</evidence>
<evidence type="ECO:0000313" key="3">
    <source>
        <dbReference type="Proteomes" id="UP000176608"/>
    </source>
</evidence>